<evidence type="ECO:0000259" key="1">
    <source>
        <dbReference type="Pfam" id="PF12680"/>
    </source>
</evidence>
<dbReference type="InterPro" id="IPR037401">
    <property type="entry name" value="SnoaL-like"/>
</dbReference>
<dbReference type="PANTHER" id="PTHR41252">
    <property type="entry name" value="BLR2505 PROTEIN"/>
    <property type="match status" value="1"/>
</dbReference>
<evidence type="ECO:0000313" key="2">
    <source>
        <dbReference type="EMBL" id="SEL53693.1"/>
    </source>
</evidence>
<dbReference type="SUPFAM" id="SSF54427">
    <property type="entry name" value="NTF2-like"/>
    <property type="match status" value="1"/>
</dbReference>
<reference evidence="3" key="1">
    <citation type="submission" date="2016-10" db="EMBL/GenBank/DDBJ databases">
        <authorList>
            <person name="Varghese N."/>
            <person name="Submissions S."/>
        </authorList>
    </citation>
    <scope>NUCLEOTIDE SEQUENCE [LARGE SCALE GENOMIC DNA]</scope>
    <source>
        <strain evidence="3">DSM 18733</strain>
    </source>
</reference>
<dbReference type="EMBL" id="FOAF01000002">
    <property type="protein sequence ID" value="SEL53693.1"/>
    <property type="molecule type" value="Genomic_DNA"/>
</dbReference>
<dbReference type="Proteomes" id="UP000199421">
    <property type="component" value="Unassembled WGS sequence"/>
</dbReference>
<sequence>MILLSISAMILLSSHLSVENKEMDCMLTESQKNKELILQAFNGWENGTFNFFDLLDDEVIWTVAGRSPVSGTYIGKQDFVDRAVTPIHEKLNTKITPSLISVTAIKDQVWITWTGRAATKKGNMYENHYAWLMTIRGGKIVQATAFLDTYELTKLMKK</sequence>
<dbReference type="RefSeq" id="WP_093325314.1">
    <property type="nucleotide sequence ID" value="NZ_FOAF01000002.1"/>
</dbReference>
<organism evidence="2 3">
    <name type="scientific">Olivibacter domesticus</name>
    <name type="common">Pseudosphingobacterium domesticum</name>
    <dbReference type="NCBI Taxonomy" id="407022"/>
    <lineage>
        <taxon>Bacteria</taxon>
        <taxon>Pseudomonadati</taxon>
        <taxon>Bacteroidota</taxon>
        <taxon>Sphingobacteriia</taxon>
        <taxon>Sphingobacteriales</taxon>
        <taxon>Sphingobacteriaceae</taxon>
        <taxon>Olivibacter</taxon>
    </lineage>
</organism>
<proteinExistence type="predicted"/>
<accession>A0A1H7R0H8</accession>
<dbReference type="InterPro" id="IPR032710">
    <property type="entry name" value="NTF2-like_dom_sf"/>
</dbReference>
<protein>
    <recommendedName>
        <fullName evidence="1">SnoaL-like domain-containing protein</fullName>
    </recommendedName>
</protein>
<dbReference type="Gene3D" id="3.10.450.50">
    <property type="match status" value="1"/>
</dbReference>
<evidence type="ECO:0000313" key="3">
    <source>
        <dbReference type="Proteomes" id="UP000199421"/>
    </source>
</evidence>
<dbReference type="PANTHER" id="PTHR41252:SF1">
    <property type="entry name" value="BLR2505 PROTEIN"/>
    <property type="match status" value="1"/>
</dbReference>
<name>A0A1H7R0H8_OLID1</name>
<keyword evidence="3" id="KW-1185">Reference proteome</keyword>
<dbReference type="AlphaFoldDB" id="A0A1H7R0H8"/>
<feature type="domain" description="SnoaL-like" evidence="1">
    <location>
        <begin position="40"/>
        <end position="142"/>
    </location>
</feature>
<dbReference type="Pfam" id="PF12680">
    <property type="entry name" value="SnoaL_2"/>
    <property type="match status" value="1"/>
</dbReference>
<dbReference type="OrthoDB" id="1450423at2"/>
<gene>
    <name evidence="2" type="ORF">SAMN05661044_02790</name>
</gene>
<dbReference type="STRING" id="407022.SAMN05661044_02790"/>